<evidence type="ECO:0000313" key="7">
    <source>
        <dbReference type="EMBL" id="RKP29109.1"/>
    </source>
</evidence>
<dbReference type="GO" id="GO:0005737">
    <property type="term" value="C:cytoplasm"/>
    <property type="evidence" value="ECO:0007669"/>
    <property type="project" value="TreeGrafter"/>
</dbReference>
<evidence type="ECO:0000313" key="8">
    <source>
        <dbReference type="Proteomes" id="UP000268321"/>
    </source>
</evidence>
<dbReference type="InterPro" id="IPR051228">
    <property type="entry name" value="NADPH_Oxidase/PX-Domain"/>
</dbReference>
<keyword evidence="8" id="KW-1185">Reference proteome</keyword>
<keyword evidence="1 3" id="KW-0728">SH3 domain</keyword>
<accession>A0A4V1J2M8</accession>
<evidence type="ECO:0000259" key="5">
    <source>
        <dbReference type="PROSITE" id="PS50002"/>
    </source>
</evidence>
<dbReference type="Gene3D" id="3.10.20.90">
    <property type="entry name" value="Phosphatidylinositol 3-kinase Catalytic Subunit, Chain A, domain 1"/>
    <property type="match status" value="1"/>
</dbReference>
<dbReference type="InterPro" id="IPR035549">
    <property type="entry name" value="Bem1/Scd2_SH3_2"/>
</dbReference>
<feature type="compositionally biased region" description="Low complexity" evidence="4">
    <location>
        <begin position="240"/>
        <end position="249"/>
    </location>
</feature>
<dbReference type="SUPFAM" id="SSF50044">
    <property type="entry name" value="SH3-domain"/>
    <property type="match status" value="2"/>
</dbReference>
<dbReference type="CDD" id="cd06890">
    <property type="entry name" value="PX_Bem1p"/>
    <property type="match status" value="1"/>
</dbReference>
<name>A0A4V1J2M8_9ASCO</name>
<dbReference type="AlphaFoldDB" id="A0A4V1J2M8"/>
<feature type="compositionally biased region" description="Low complexity" evidence="4">
    <location>
        <begin position="428"/>
        <end position="459"/>
    </location>
</feature>
<dbReference type="InterPro" id="IPR001683">
    <property type="entry name" value="PX_dom"/>
</dbReference>
<dbReference type="GO" id="GO:0043332">
    <property type="term" value="C:mating projection tip"/>
    <property type="evidence" value="ECO:0007669"/>
    <property type="project" value="TreeGrafter"/>
</dbReference>
<organism evidence="7 8">
    <name type="scientific">Metschnikowia bicuspidata</name>
    <dbReference type="NCBI Taxonomy" id="27322"/>
    <lineage>
        <taxon>Eukaryota</taxon>
        <taxon>Fungi</taxon>
        <taxon>Dikarya</taxon>
        <taxon>Ascomycota</taxon>
        <taxon>Saccharomycotina</taxon>
        <taxon>Pichiomycetes</taxon>
        <taxon>Metschnikowiaceae</taxon>
        <taxon>Metschnikowia</taxon>
    </lineage>
</organism>
<evidence type="ECO:0000256" key="3">
    <source>
        <dbReference type="PROSITE-ProRule" id="PRU00192"/>
    </source>
</evidence>
<dbReference type="InterPro" id="IPR036871">
    <property type="entry name" value="PX_dom_sf"/>
</dbReference>
<evidence type="ECO:0000256" key="2">
    <source>
        <dbReference type="ARBA" id="ARBA00022737"/>
    </source>
</evidence>
<keyword evidence="2" id="KW-0677">Repeat</keyword>
<dbReference type="Gene3D" id="3.30.1520.10">
    <property type="entry name" value="Phox-like domain"/>
    <property type="match status" value="1"/>
</dbReference>
<dbReference type="PANTHER" id="PTHR15706">
    <property type="entry name" value="SH3 MULTIPLE DOMAIN"/>
    <property type="match status" value="1"/>
</dbReference>
<proteinExistence type="predicted"/>
<dbReference type="PROSITE" id="PS50002">
    <property type="entry name" value="SH3"/>
    <property type="match status" value="1"/>
</dbReference>
<dbReference type="SUPFAM" id="SSF54277">
    <property type="entry name" value="CAD &amp; PB1 domains"/>
    <property type="match status" value="1"/>
</dbReference>
<dbReference type="GO" id="GO:0030674">
    <property type="term" value="F:protein-macromolecule adaptor activity"/>
    <property type="evidence" value="ECO:0007669"/>
    <property type="project" value="TreeGrafter"/>
</dbReference>
<dbReference type="Proteomes" id="UP000268321">
    <property type="component" value="Unassembled WGS sequence"/>
</dbReference>
<dbReference type="Pfam" id="PF00787">
    <property type="entry name" value="PX"/>
    <property type="match status" value="1"/>
</dbReference>
<sequence>MIKSFRKSKRLSNSLGSSKHSILRVMSGNVHSAELLHVYESPLKVIKALYDYEPQGPSELGFASGDFFPRTNGWYEATNPVTHQRGMVPISYFEVFNRTLHNNQMNNAIDQGNPIHSKVPSAGSVSTLNQALYAIAIFDFKAERSDELDLQTGENLIICAHHDYEWFIAKPITRLGGPGLVPVLYVKIIDMAGSTGMNNISPDDTVGIIKLFQVPTVEQWKAQTAKYRALSIPLGQVSQSQPNSAANSQFSHKDGHTTNRSSLRYSKAYLLEAGVDLYQLEHGRYQYTVVARISNGKIRYLCRYYQEFYDLQVKLLEIFPLEAGKIENSRRIIPSIPGPLINVNDSISKLRREKLDLYLRQLIALPLHISRSAEVLSLFDILDNGYDREVDTKDLTFKPVMQKSNYQQDRLSEYSNLQSHVHRNSLTSSLESPMQRSRSSSSANMLTSASGTASANNTSHPSSGEKSSKIKVKFYYEDDIFVLLLPVNLKLEDLRTKLARRLDIYSGELHVHLFLKRDYEEFMDMNKIATDVLTSDQRERLFQLVVDDDQMFQQVLVDKSKVVILTS</sequence>
<reference evidence="8" key="1">
    <citation type="journal article" date="2018" name="Nat. Microbiol.">
        <title>Leveraging single-cell genomics to expand the fungal tree of life.</title>
        <authorList>
            <person name="Ahrendt S.R."/>
            <person name="Quandt C.A."/>
            <person name="Ciobanu D."/>
            <person name="Clum A."/>
            <person name="Salamov A."/>
            <person name="Andreopoulos B."/>
            <person name="Cheng J.F."/>
            <person name="Woyke T."/>
            <person name="Pelin A."/>
            <person name="Henrissat B."/>
            <person name="Reynolds N.K."/>
            <person name="Benny G.L."/>
            <person name="Smith M.E."/>
            <person name="James T.Y."/>
            <person name="Grigoriev I.V."/>
        </authorList>
    </citation>
    <scope>NUCLEOTIDE SEQUENCE [LARGE SCALE GENOMIC DNA]</scope>
    <source>
        <strain evidence="8">Baker2002</strain>
    </source>
</reference>
<dbReference type="InterPro" id="IPR035548">
    <property type="entry name" value="Bem1/Scd2_SH3_1"/>
</dbReference>
<feature type="domain" description="SH3" evidence="5">
    <location>
        <begin position="129"/>
        <end position="191"/>
    </location>
</feature>
<dbReference type="SUPFAM" id="SSF64268">
    <property type="entry name" value="PX domain"/>
    <property type="match status" value="1"/>
</dbReference>
<dbReference type="OrthoDB" id="548867at2759"/>
<dbReference type="CDD" id="cd11879">
    <property type="entry name" value="SH3_Bem1p_2"/>
    <property type="match status" value="1"/>
</dbReference>
<evidence type="ECO:0008006" key="9">
    <source>
        <dbReference type="Google" id="ProtNLM"/>
    </source>
</evidence>
<dbReference type="InterPro" id="IPR036028">
    <property type="entry name" value="SH3-like_dom_sf"/>
</dbReference>
<protein>
    <recommendedName>
        <fullName evidence="9">Bud emergence protein 1</fullName>
    </recommendedName>
</protein>
<dbReference type="GO" id="GO:0000747">
    <property type="term" value="P:conjugation with cellular fusion"/>
    <property type="evidence" value="ECO:0007669"/>
    <property type="project" value="TreeGrafter"/>
</dbReference>
<dbReference type="SMART" id="SM00312">
    <property type="entry name" value="PX"/>
    <property type="match status" value="1"/>
</dbReference>
<dbReference type="Pfam" id="PF00018">
    <property type="entry name" value="SH3_1"/>
    <property type="match status" value="2"/>
</dbReference>
<dbReference type="InterPro" id="IPR001452">
    <property type="entry name" value="SH3_domain"/>
</dbReference>
<dbReference type="EMBL" id="ML004510">
    <property type="protein sequence ID" value="RKP29109.1"/>
    <property type="molecule type" value="Genomic_DNA"/>
</dbReference>
<evidence type="ECO:0000256" key="1">
    <source>
        <dbReference type="ARBA" id="ARBA00022443"/>
    </source>
</evidence>
<dbReference type="GO" id="GO:0035091">
    <property type="term" value="F:phosphatidylinositol binding"/>
    <property type="evidence" value="ECO:0007669"/>
    <property type="project" value="InterPro"/>
</dbReference>
<evidence type="ECO:0000256" key="4">
    <source>
        <dbReference type="SAM" id="MobiDB-lite"/>
    </source>
</evidence>
<dbReference type="CDD" id="cd11878">
    <property type="entry name" value="SH3_Bem1p_1"/>
    <property type="match status" value="1"/>
</dbReference>
<dbReference type="Gene3D" id="2.30.30.40">
    <property type="entry name" value="SH3 Domains"/>
    <property type="match status" value="2"/>
</dbReference>
<dbReference type="PROSITE" id="PS50195">
    <property type="entry name" value="PX"/>
    <property type="match status" value="1"/>
</dbReference>
<feature type="region of interest" description="Disordered" evidence="4">
    <location>
        <begin position="240"/>
        <end position="259"/>
    </location>
</feature>
<dbReference type="InterPro" id="IPR035550">
    <property type="entry name" value="Bem1/Scd2_PX"/>
</dbReference>
<feature type="domain" description="PX" evidence="6">
    <location>
        <begin position="265"/>
        <end position="386"/>
    </location>
</feature>
<evidence type="ECO:0000259" key="6">
    <source>
        <dbReference type="PROSITE" id="PS50195"/>
    </source>
</evidence>
<gene>
    <name evidence="7" type="ORF">METBISCDRAFT_31909</name>
</gene>
<feature type="region of interest" description="Disordered" evidence="4">
    <location>
        <begin position="425"/>
        <end position="466"/>
    </location>
</feature>
<dbReference type="SMART" id="SM00326">
    <property type="entry name" value="SH3"/>
    <property type="match status" value="2"/>
</dbReference>
<dbReference type="PANTHER" id="PTHR15706:SF2">
    <property type="entry name" value="SH3 AND PX DOMAIN-CONTAINING PROTEIN 2A"/>
    <property type="match status" value="1"/>
</dbReference>